<feature type="compositionally biased region" description="Basic and acidic residues" evidence="1">
    <location>
        <begin position="328"/>
        <end position="340"/>
    </location>
</feature>
<feature type="compositionally biased region" description="Polar residues" evidence="1">
    <location>
        <begin position="1"/>
        <end position="21"/>
    </location>
</feature>
<name>A0A8K1Z7E3_9VIRU</name>
<proteinExistence type="predicted"/>
<sequence length="438" mass="49485">MASENTNVDTNVTAVSTQQKRPATVVPPSDPKRRPPTRSNVKTATDLLLDEGRIGRATKYPSKKRRYIKLKMDVMMPQLVDLYSFLFNYRFQFFRHLAPPGTATTQKTHATNFAIVYLSHWLSDLYRINRTCLEDIDPAAFQDKFSVQVGTHSNVYDNFLSVLNAHLRPTHITTAVSDSIYIPLFTNIKGEPPVLSITWDKLKLDANLFHSILEIMMEKKVVKMTPLSSDLLGRPSWLFDWSPETTAFAWFPQEGNYTDEDVAVAFVIGDACSPKLSLADIDEWKYTDFRPTIDTASSIAAYQRATPRKWFGNSEFRVIEIEEVHHPNFKEDDPSKRAADNHGPLQVMPNVLNAPNKRGSSSTDPAEADDIVTETDVQSVPPSPSRATRSAAMALAAAQTSTKVFRTRAIDRLYFAQVILTSESSTRYTAFKLFNRYE</sequence>
<evidence type="ECO:0000256" key="1">
    <source>
        <dbReference type="SAM" id="MobiDB-lite"/>
    </source>
</evidence>
<feature type="region of interest" description="Disordered" evidence="1">
    <location>
        <begin position="1"/>
        <end position="41"/>
    </location>
</feature>
<protein>
    <submittedName>
        <fullName evidence="2">Capsid protein</fullName>
    </submittedName>
</protein>
<organism evidence="2">
    <name type="scientific">Brassica campestris chinensis cryptic virus 1</name>
    <dbReference type="NCBI Taxonomy" id="2894928"/>
    <lineage>
        <taxon>Viruses</taxon>
        <taxon>Riboviria</taxon>
        <taxon>Orthornavirae</taxon>
        <taxon>Pisuviricota</taxon>
        <taxon>Duplopiviricetes</taxon>
        <taxon>Durnavirales</taxon>
        <taxon>Partitiviridae</taxon>
        <taxon>Deltapartitivirus</taxon>
    </lineage>
</organism>
<dbReference type="EMBL" id="MW026406">
    <property type="protein sequence ID" value="UFE16633.1"/>
    <property type="molecule type" value="Genomic_RNA"/>
</dbReference>
<feature type="region of interest" description="Disordered" evidence="1">
    <location>
        <begin position="328"/>
        <end position="367"/>
    </location>
</feature>
<evidence type="ECO:0000313" key="2">
    <source>
        <dbReference type="EMBL" id="UFE16633.1"/>
    </source>
</evidence>
<gene>
    <name evidence="2" type="primary">CP</name>
</gene>
<reference evidence="2" key="1">
    <citation type="journal article" date="2021" name="Arch. Virol.">
        <title>Complete nucleotide sequence of a novel partitivirus from Brassica campestris L. ssp. chinensis.</title>
        <authorList>
            <person name="Tang L."/>
            <person name="Song L."/>
            <person name="Lin C."/>
            <person name="Wang B."/>
            <person name="Lin J."/>
            <person name="Gao C."/>
            <person name="Wang A."/>
        </authorList>
    </citation>
    <scope>NUCLEOTIDE SEQUENCE</scope>
    <source>
        <strain evidence="2">NJ-2</strain>
    </source>
</reference>
<accession>A0A8K1Z7E3</accession>